<evidence type="ECO:0000313" key="2">
    <source>
        <dbReference type="Proteomes" id="UP001144978"/>
    </source>
</evidence>
<sequence length="163" mass="18308">MSDLGFNVLGAITGVIGVFAVLPVIACWLYRRGPTFRLRILDQLLKETESEFDLSVQNGLLHSGNGLHRLSMKLWSIQLRVDDVRGEVYAFRSWWEDVCSWWRGTSGTIDMLCEELNEVRVDVALNSSREKRALAATGYLNKLANCSNGFKGEHDYPALCAPV</sequence>
<name>A0ACC1PRW7_9APHY</name>
<accession>A0ACC1PRW7</accession>
<dbReference type="Proteomes" id="UP001144978">
    <property type="component" value="Unassembled WGS sequence"/>
</dbReference>
<gene>
    <name evidence="1" type="ORF">NUW54_g6592</name>
</gene>
<reference evidence="1" key="1">
    <citation type="submission" date="2022-08" db="EMBL/GenBank/DDBJ databases">
        <title>Genome Sequence of Pycnoporus sanguineus.</title>
        <authorList>
            <person name="Buettner E."/>
        </authorList>
    </citation>
    <scope>NUCLEOTIDE SEQUENCE</scope>
    <source>
        <strain evidence="1">CG-C14</strain>
    </source>
</reference>
<proteinExistence type="predicted"/>
<evidence type="ECO:0000313" key="1">
    <source>
        <dbReference type="EMBL" id="KAJ3001183.1"/>
    </source>
</evidence>
<dbReference type="EMBL" id="JANSHE010001778">
    <property type="protein sequence ID" value="KAJ3001183.1"/>
    <property type="molecule type" value="Genomic_DNA"/>
</dbReference>
<organism evidence="1 2">
    <name type="scientific">Trametes sanguinea</name>
    <dbReference type="NCBI Taxonomy" id="158606"/>
    <lineage>
        <taxon>Eukaryota</taxon>
        <taxon>Fungi</taxon>
        <taxon>Dikarya</taxon>
        <taxon>Basidiomycota</taxon>
        <taxon>Agaricomycotina</taxon>
        <taxon>Agaricomycetes</taxon>
        <taxon>Polyporales</taxon>
        <taxon>Polyporaceae</taxon>
        <taxon>Trametes</taxon>
    </lineage>
</organism>
<keyword evidence="2" id="KW-1185">Reference proteome</keyword>
<comment type="caution">
    <text evidence="1">The sequence shown here is derived from an EMBL/GenBank/DDBJ whole genome shotgun (WGS) entry which is preliminary data.</text>
</comment>
<protein>
    <submittedName>
        <fullName evidence="1">Uncharacterized protein</fullName>
    </submittedName>
</protein>